<sequence length="24" mass="2699">GYGVGRGEAFSYIYSKDCNRDVEI</sequence>
<reference evidence="1" key="1">
    <citation type="journal article" date="2018" name="Genome Biol.">
        <title>SKESA: strategic k-mer extension for scrupulous assemblies.</title>
        <authorList>
            <person name="Souvorov A."/>
            <person name="Agarwala R."/>
            <person name="Lipman D.J."/>
        </authorList>
    </citation>
    <scope>NUCLEOTIDE SEQUENCE</scope>
    <source>
        <strain evidence="1">M505</strain>
    </source>
</reference>
<protein>
    <submittedName>
        <fullName evidence="1">Cupin</fullName>
    </submittedName>
</protein>
<reference evidence="1" key="2">
    <citation type="submission" date="2019-01" db="EMBL/GenBank/DDBJ databases">
        <authorList>
            <consortium name="NCBI Pathogen Detection Project"/>
        </authorList>
    </citation>
    <scope>NUCLEOTIDE SEQUENCE</scope>
    <source>
        <strain evidence="1">M505</strain>
    </source>
</reference>
<feature type="non-terminal residue" evidence="1">
    <location>
        <position position="1"/>
    </location>
</feature>
<gene>
    <name evidence="1" type="ORF">HMT45_23335</name>
</gene>
<organism evidence="1">
    <name type="scientific">Escherichia coli</name>
    <dbReference type="NCBI Taxonomy" id="562"/>
    <lineage>
        <taxon>Bacteria</taxon>
        <taxon>Pseudomonadati</taxon>
        <taxon>Pseudomonadota</taxon>
        <taxon>Gammaproteobacteria</taxon>
        <taxon>Enterobacterales</taxon>
        <taxon>Enterobacteriaceae</taxon>
        <taxon>Escherichia</taxon>
    </lineage>
</organism>
<dbReference type="AlphaFoldDB" id="A0A768AH88"/>
<dbReference type="InterPro" id="IPR014710">
    <property type="entry name" value="RmlC-like_jellyroll"/>
</dbReference>
<proteinExistence type="predicted"/>
<accession>A0A768AH88</accession>
<evidence type="ECO:0000313" key="1">
    <source>
        <dbReference type="EMBL" id="HAJ2928067.1"/>
    </source>
</evidence>
<dbReference type="RefSeq" id="WP_251124150.1">
    <property type="nucleotide sequence ID" value="NZ_JADZNY010000040.1"/>
</dbReference>
<name>A0A768AH88_ECOLX</name>
<dbReference type="EMBL" id="DABHOM010000058">
    <property type="protein sequence ID" value="HAJ2928067.1"/>
    <property type="molecule type" value="Genomic_DNA"/>
</dbReference>
<dbReference type="Gene3D" id="2.60.120.10">
    <property type="entry name" value="Jelly Rolls"/>
    <property type="match status" value="1"/>
</dbReference>
<comment type="caution">
    <text evidence="1">The sequence shown here is derived from an EMBL/GenBank/DDBJ whole genome shotgun (WGS) entry which is preliminary data.</text>
</comment>